<proteinExistence type="predicted"/>
<evidence type="ECO:0000313" key="2">
    <source>
        <dbReference type="EMBL" id="TYJ97712.1"/>
    </source>
</evidence>
<dbReference type="EMBL" id="SSTE01014036">
    <property type="protein sequence ID" value="KAA0046500.1"/>
    <property type="molecule type" value="Genomic_DNA"/>
</dbReference>
<dbReference type="EMBL" id="SSTD01018615">
    <property type="protein sequence ID" value="TYJ97712.1"/>
    <property type="molecule type" value="Genomic_DNA"/>
</dbReference>
<evidence type="ECO:0000313" key="1">
    <source>
        <dbReference type="EMBL" id="KAA0046500.1"/>
    </source>
</evidence>
<dbReference type="Proteomes" id="UP000321393">
    <property type="component" value="Unassembled WGS sequence"/>
</dbReference>
<name>A0A5A7TTQ2_CUCMM</name>
<accession>A0A5A7TTQ2</accession>
<evidence type="ECO:0000313" key="4">
    <source>
        <dbReference type="Proteomes" id="UP000321947"/>
    </source>
</evidence>
<comment type="caution">
    <text evidence="1">The sequence shown here is derived from an EMBL/GenBank/DDBJ whole genome shotgun (WGS) entry which is preliminary data.</text>
</comment>
<dbReference type="Proteomes" id="UP000321947">
    <property type="component" value="Unassembled WGS sequence"/>
</dbReference>
<gene>
    <name evidence="2" type="ORF">E5676_scaffold1251G00050</name>
    <name evidence="1" type="ORF">E6C27_scaffold543G00860</name>
</gene>
<organism evidence="1 3">
    <name type="scientific">Cucumis melo var. makuwa</name>
    <name type="common">Oriental melon</name>
    <dbReference type="NCBI Taxonomy" id="1194695"/>
    <lineage>
        <taxon>Eukaryota</taxon>
        <taxon>Viridiplantae</taxon>
        <taxon>Streptophyta</taxon>
        <taxon>Embryophyta</taxon>
        <taxon>Tracheophyta</taxon>
        <taxon>Spermatophyta</taxon>
        <taxon>Magnoliopsida</taxon>
        <taxon>eudicotyledons</taxon>
        <taxon>Gunneridae</taxon>
        <taxon>Pentapetalae</taxon>
        <taxon>rosids</taxon>
        <taxon>fabids</taxon>
        <taxon>Cucurbitales</taxon>
        <taxon>Cucurbitaceae</taxon>
        <taxon>Benincaseae</taxon>
        <taxon>Cucumis</taxon>
    </lineage>
</organism>
<reference evidence="3 4" key="1">
    <citation type="submission" date="2019-08" db="EMBL/GenBank/DDBJ databases">
        <title>Draft genome sequences of two oriental melons (Cucumis melo L. var makuwa).</title>
        <authorList>
            <person name="Kwon S.-Y."/>
        </authorList>
    </citation>
    <scope>NUCLEOTIDE SEQUENCE [LARGE SCALE GENOMIC DNA]</scope>
    <source>
        <strain evidence="4">cv. Chang Bougi</strain>
        <strain evidence="3">cv. SW 3</strain>
        <tissue evidence="1">Leaf</tissue>
    </source>
</reference>
<protein>
    <submittedName>
        <fullName evidence="1">Retrotransposon protein</fullName>
    </submittedName>
</protein>
<evidence type="ECO:0000313" key="3">
    <source>
        <dbReference type="Proteomes" id="UP000321393"/>
    </source>
</evidence>
<sequence>MVAMFMHVLVHDVKNHVIQWKFVQPGETVLRHFNLVQLDVLRLYDELIRKPVPVINNSTDQHWKCFVVGIVYVRIAFRYYNLCDAGYAEGFLTPYRGQRYHLQEWRGDGNPPTTAKEYFLRVMERAFSVLKSR</sequence>
<dbReference type="AlphaFoldDB" id="A0A5A7TTQ2"/>
<dbReference type="OrthoDB" id="1002434at2759"/>